<dbReference type="GO" id="GO:0004349">
    <property type="term" value="F:glutamate 5-kinase activity"/>
    <property type="evidence" value="ECO:0007669"/>
    <property type="project" value="UniProtKB-UniRule"/>
</dbReference>
<keyword evidence="4 8" id="KW-0808">Transferase</keyword>
<dbReference type="Gene3D" id="3.40.1160.10">
    <property type="entry name" value="Acetylglutamate kinase-like"/>
    <property type="match status" value="1"/>
</dbReference>
<dbReference type="PROSITE" id="PS50890">
    <property type="entry name" value="PUA"/>
    <property type="match status" value="1"/>
</dbReference>
<evidence type="ECO:0000256" key="7">
    <source>
        <dbReference type="ARBA" id="ARBA00022840"/>
    </source>
</evidence>
<comment type="caution">
    <text evidence="10">The sequence shown here is derived from an EMBL/GenBank/DDBJ whole genome shotgun (WGS) entry which is preliminary data.</text>
</comment>
<dbReference type="CDD" id="cd04242">
    <property type="entry name" value="AAK_G5K_ProB"/>
    <property type="match status" value="1"/>
</dbReference>
<organism evidence="10 11">
    <name type="scientific">Lawsonella clevelandensis</name>
    <dbReference type="NCBI Taxonomy" id="1528099"/>
    <lineage>
        <taxon>Bacteria</taxon>
        <taxon>Bacillati</taxon>
        <taxon>Actinomycetota</taxon>
        <taxon>Actinomycetes</taxon>
        <taxon>Mycobacteriales</taxon>
        <taxon>Lawsonellaceae</taxon>
        <taxon>Lawsonella</taxon>
    </lineage>
</organism>
<evidence type="ECO:0000259" key="9">
    <source>
        <dbReference type="SMART" id="SM00359"/>
    </source>
</evidence>
<evidence type="ECO:0000256" key="6">
    <source>
        <dbReference type="ARBA" id="ARBA00022777"/>
    </source>
</evidence>
<feature type="binding site" evidence="8">
    <location>
        <begin position="232"/>
        <end position="238"/>
    </location>
    <ligand>
        <name>ATP</name>
        <dbReference type="ChEBI" id="CHEBI:30616"/>
    </ligand>
</feature>
<accession>A0A2W5ICB5</accession>
<dbReference type="AlphaFoldDB" id="A0A2W5ICB5"/>
<feature type="binding site" evidence="8">
    <location>
        <begin position="192"/>
        <end position="193"/>
    </location>
    <ligand>
        <name>ATP</name>
        <dbReference type="ChEBI" id="CHEBI:30616"/>
    </ligand>
</feature>
<dbReference type="InterPro" id="IPR005715">
    <property type="entry name" value="Glu_5kinase/COase_Synthase"/>
</dbReference>
<evidence type="ECO:0000256" key="5">
    <source>
        <dbReference type="ARBA" id="ARBA00022741"/>
    </source>
</evidence>
<dbReference type="InterPro" id="IPR015947">
    <property type="entry name" value="PUA-like_sf"/>
</dbReference>
<keyword evidence="7 8" id="KW-0067">ATP-binding</keyword>
<dbReference type="SUPFAM" id="SSF88697">
    <property type="entry name" value="PUA domain-like"/>
    <property type="match status" value="1"/>
</dbReference>
<dbReference type="SMART" id="SM00359">
    <property type="entry name" value="PUA"/>
    <property type="match status" value="1"/>
</dbReference>
<dbReference type="RefSeq" id="WP_303678634.1">
    <property type="nucleotide sequence ID" value="NZ_CAKZIO010000002.1"/>
</dbReference>
<dbReference type="PIRSF" id="PIRSF000729">
    <property type="entry name" value="GK"/>
    <property type="match status" value="1"/>
</dbReference>
<dbReference type="InterPro" id="IPR001057">
    <property type="entry name" value="Glu/AcGlu_kinase"/>
</dbReference>
<comment type="pathway">
    <text evidence="8">Amino-acid biosynthesis; L-proline biosynthesis; L-glutamate 5-semialdehyde from L-glutamate: step 1/2.</text>
</comment>
<dbReference type="PROSITE" id="PS00902">
    <property type="entry name" value="GLUTAMATE_5_KINASE"/>
    <property type="match status" value="1"/>
</dbReference>
<comment type="function">
    <text evidence="8">Catalyzes the transfer of a phosphate group to glutamate to form L-glutamate 5-phosphate.</text>
</comment>
<keyword evidence="6 8" id="KW-0418">Kinase</keyword>
<comment type="catalytic activity">
    <reaction evidence="8">
        <text>L-glutamate + ATP = L-glutamyl 5-phosphate + ADP</text>
        <dbReference type="Rhea" id="RHEA:14877"/>
        <dbReference type="ChEBI" id="CHEBI:29985"/>
        <dbReference type="ChEBI" id="CHEBI:30616"/>
        <dbReference type="ChEBI" id="CHEBI:58274"/>
        <dbReference type="ChEBI" id="CHEBI:456216"/>
        <dbReference type="EC" id="2.7.2.11"/>
    </reaction>
</comment>
<keyword evidence="2 8" id="KW-0028">Amino-acid biosynthesis</keyword>
<dbReference type="UniPathway" id="UPA00098">
    <property type="reaction ID" value="UER00359"/>
</dbReference>
<name>A0A2W5ICB5_9ACTN</name>
<dbReference type="InterPro" id="IPR001048">
    <property type="entry name" value="Asp/Glu/Uridylate_kinase"/>
</dbReference>
<dbReference type="HAMAP" id="MF_00456">
    <property type="entry name" value="ProB"/>
    <property type="match status" value="1"/>
</dbReference>
<dbReference type="PANTHER" id="PTHR43654:SF1">
    <property type="entry name" value="ISOPENTENYL PHOSPHATE KINASE"/>
    <property type="match status" value="1"/>
</dbReference>
<dbReference type="Pfam" id="PF00696">
    <property type="entry name" value="AA_kinase"/>
    <property type="match status" value="1"/>
</dbReference>
<dbReference type="PANTHER" id="PTHR43654">
    <property type="entry name" value="GLUTAMATE 5-KINASE"/>
    <property type="match status" value="1"/>
</dbReference>
<dbReference type="InterPro" id="IPR036974">
    <property type="entry name" value="PUA_sf"/>
</dbReference>
<feature type="binding site" evidence="8">
    <location>
        <position position="160"/>
    </location>
    <ligand>
        <name>substrate</name>
    </ligand>
</feature>
<keyword evidence="1 8" id="KW-0963">Cytoplasm</keyword>
<dbReference type="GO" id="GO:0005829">
    <property type="term" value="C:cytosol"/>
    <property type="evidence" value="ECO:0007669"/>
    <property type="project" value="TreeGrafter"/>
</dbReference>
<keyword evidence="3 8" id="KW-0641">Proline biosynthesis</keyword>
<dbReference type="InterPro" id="IPR002478">
    <property type="entry name" value="PUA"/>
</dbReference>
<feature type="binding site" evidence="8">
    <location>
        <position position="33"/>
    </location>
    <ligand>
        <name>ATP</name>
        <dbReference type="ChEBI" id="CHEBI:30616"/>
    </ligand>
</feature>
<feature type="binding site" evidence="8">
    <location>
        <position position="172"/>
    </location>
    <ligand>
        <name>substrate</name>
    </ligand>
</feature>
<reference evidence="10 11" key="1">
    <citation type="submission" date="2017-08" db="EMBL/GenBank/DDBJ databases">
        <title>Infants hospitalized years apart are colonized by the same room-sourced microbial strains.</title>
        <authorList>
            <person name="Brooks B."/>
            <person name="Olm M.R."/>
            <person name="Firek B.A."/>
            <person name="Baker R."/>
            <person name="Thomas B.C."/>
            <person name="Morowitz M.J."/>
            <person name="Banfield J.F."/>
        </authorList>
    </citation>
    <scope>NUCLEOTIDE SEQUENCE [LARGE SCALE GENOMIC DNA]</scope>
    <source>
        <strain evidence="10">S2_006_000_R1_57</strain>
    </source>
</reference>
<proteinExistence type="inferred from homology"/>
<evidence type="ECO:0000256" key="4">
    <source>
        <dbReference type="ARBA" id="ARBA00022679"/>
    </source>
</evidence>
<dbReference type="GO" id="GO:0003723">
    <property type="term" value="F:RNA binding"/>
    <property type="evidence" value="ECO:0007669"/>
    <property type="project" value="InterPro"/>
</dbReference>
<dbReference type="EC" id="2.7.2.11" evidence="8"/>
<comment type="similarity">
    <text evidence="8">Belongs to the glutamate 5-kinase family.</text>
</comment>
<dbReference type="InterPro" id="IPR019797">
    <property type="entry name" value="Glutamate_5-kinase_CS"/>
</dbReference>
<dbReference type="Gene3D" id="2.30.130.10">
    <property type="entry name" value="PUA domain"/>
    <property type="match status" value="1"/>
</dbReference>
<dbReference type="GO" id="GO:0055129">
    <property type="term" value="P:L-proline biosynthetic process"/>
    <property type="evidence" value="ECO:0007669"/>
    <property type="project" value="UniProtKB-UniRule"/>
</dbReference>
<dbReference type="EMBL" id="QFOZ01000002">
    <property type="protein sequence ID" value="PZP89400.1"/>
    <property type="molecule type" value="Genomic_DNA"/>
</dbReference>
<dbReference type="NCBIfam" id="TIGR01027">
    <property type="entry name" value="proB"/>
    <property type="match status" value="1"/>
</dbReference>
<evidence type="ECO:0000256" key="1">
    <source>
        <dbReference type="ARBA" id="ARBA00022490"/>
    </source>
</evidence>
<evidence type="ECO:0000256" key="8">
    <source>
        <dbReference type="HAMAP-Rule" id="MF_00456"/>
    </source>
</evidence>
<evidence type="ECO:0000313" key="10">
    <source>
        <dbReference type="EMBL" id="PZP89400.1"/>
    </source>
</evidence>
<feature type="binding site" evidence="8">
    <location>
        <position position="73"/>
    </location>
    <ligand>
        <name>substrate</name>
    </ligand>
</feature>
<protein>
    <recommendedName>
        <fullName evidence="8">Glutamate 5-kinase</fullName>
        <ecNumber evidence="8">2.7.2.11</ecNumber>
    </recommendedName>
    <alternativeName>
        <fullName evidence="8">Gamma-glutamyl kinase</fullName>
        <shortName evidence="8">GK</shortName>
    </alternativeName>
</protein>
<comment type="subcellular location">
    <subcellularLocation>
        <location evidence="8">Cytoplasm</location>
    </subcellularLocation>
</comment>
<dbReference type="SUPFAM" id="SSF53633">
    <property type="entry name" value="Carbamate kinase-like"/>
    <property type="match status" value="1"/>
</dbReference>
<evidence type="ECO:0000256" key="2">
    <source>
        <dbReference type="ARBA" id="ARBA00022605"/>
    </source>
</evidence>
<dbReference type="InterPro" id="IPR011529">
    <property type="entry name" value="Glu_5kinase"/>
</dbReference>
<evidence type="ECO:0000313" key="11">
    <source>
        <dbReference type="Proteomes" id="UP000248606"/>
    </source>
</evidence>
<gene>
    <name evidence="8" type="primary">proB</name>
    <name evidence="10" type="ORF">DI579_02485</name>
</gene>
<dbReference type="CDD" id="cd21157">
    <property type="entry name" value="PUA_G5K"/>
    <property type="match status" value="1"/>
</dbReference>
<dbReference type="Pfam" id="PF01472">
    <property type="entry name" value="PUA"/>
    <property type="match status" value="1"/>
</dbReference>
<dbReference type="FunFam" id="3.40.1160.10:FF:000018">
    <property type="entry name" value="Glutamate 5-kinase"/>
    <property type="match status" value="1"/>
</dbReference>
<feature type="domain" description="PUA" evidence="9">
    <location>
        <begin position="295"/>
        <end position="373"/>
    </location>
</feature>
<dbReference type="Proteomes" id="UP000248606">
    <property type="component" value="Unassembled WGS sequence"/>
</dbReference>
<dbReference type="InterPro" id="IPR036393">
    <property type="entry name" value="AceGlu_kinase-like_sf"/>
</dbReference>
<sequence length="381" mass="40102">MSGSYSEEHSAKRLSEQSAARKAVRTARRLVVKIGSSSISHAGGGLDREKLDTLTTALEQRMAAGSDVFVVSSGAISAGITPLELHKRPRDIATKQAAAAVGQIELAKAWGESFSRYERTAAQVLLTASDLGKRDRARNAQNTLDRLRLLHAVPIINENDTVATDEIRFGDNDRLAALVAHLVSADALVLLSDVDGLYDSDPRQGNAVFIPEVAHPAAIEGVEAGDGGALGTGGMASKLSSALLAADAGVPVLLASSDAAEEALCDASVGTVFAARPKRMTAKKFWVRYSADNAGVLTIDEGAADAVRHRRSLLAAGVVTGEGDFHGGDVVEVRTRAGELVGRGIVAYAAAEMEFLYRMSTAELPRELHAPVIHADDFVVM</sequence>
<dbReference type="GO" id="GO:0005524">
    <property type="term" value="F:ATP binding"/>
    <property type="evidence" value="ECO:0007669"/>
    <property type="project" value="UniProtKB-KW"/>
</dbReference>
<evidence type="ECO:0000256" key="3">
    <source>
        <dbReference type="ARBA" id="ARBA00022650"/>
    </source>
</evidence>
<dbReference type="InterPro" id="IPR041739">
    <property type="entry name" value="G5K_ProB"/>
</dbReference>
<dbReference type="PRINTS" id="PR00474">
    <property type="entry name" value="GLU5KINASE"/>
</dbReference>
<keyword evidence="5 8" id="KW-0547">Nucleotide-binding</keyword>